<dbReference type="InterPro" id="IPR038377">
    <property type="entry name" value="Na/Glc_symporter_sf"/>
</dbReference>
<keyword evidence="8" id="KW-0406">Ion transport</keyword>
<dbReference type="PANTHER" id="PTHR42985">
    <property type="entry name" value="SODIUM-COUPLED MONOCARBOXYLATE TRANSPORTER"/>
    <property type="match status" value="1"/>
</dbReference>
<feature type="transmembrane region" description="Helical" evidence="12">
    <location>
        <begin position="585"/>
        <end position="603"/>
    </location>
</feature>
<evidence type="ECO:0000256" key="8">
    <source>
        <dbReference type="ARBA" id="ARBA00023065"/>
    </source>
</evidence>
<sequence length="646" mass="70630">KRSTMENPAAAASFTLLDYVVFVFMLVISAGIGMYYAFIQGGQHSSRDYLVGGRSLTAVPVALSLTASLLSAITVLGTPVEVYLYGASFILTCLTFVLMVGISSELFLPIFYRLGITSTYEYLEMRFDKAIRLFGTVLFIIQTLLYTGLVIYAPALALNQVSGIHLWGAVISTGVVCTFYCTLGGLKAVVWTDAFQVVIMVAGFLAVIIQSVLLQGGVSIIISDSAQGGRLNIWDFDPNPLRRHTFWTVIIGGAFLWTSAYGINQTQVQRYVSCKSLFHAKMSLYVNLVSLWTINLCSIFCGLCLYSVYKNCDPWTAKRVNTQDQLMPYLVLDILRAYPGIPGLFVAAVYSGTLSTVSSSVNALAAVTVTDLIRPYFSFSEQQLIWTSKGLSIFYGALCIGMAGLASLMGGLLQAAISIIGTIGGPVLGLFVLGILFPCANSKGGLAGLVSGLAISLWVCIGAQVYHPLPANTRPLTLKTHGCNFTIAEAALTNWTRYPTQASYITSAQQNKALDRPWLADNWYSLSYLYFCPVGTLVVIAVGLAVSLLSGGRTLKLQPGLTVVKEDLTCYKLYKTLKQKVGVKFIFYLCLCYNFCMLFYPYFQATRNADKLDLVGKYEKKSGNTNIAFCDVELDLTKYQSRRTLT</sequence>
<feature type="transmembrane region" description="Helical" evidence="12">
    <location>
        <begin position="82"/>
        <end position="112"/>
    </location>
</feature>
<proteinExistence type="inferred from homology"/>
<comment type="similarity">
    <text evidence="2 11">Belongs to the sodium:solute symporter (SSF) (TC 2.A.21) family.</text>
</comment>
<dbReference type="PROSITE" id="PS50283">
    <property type="entry name" value="NA_SOLUT_SYMP_3"/>
    <property type="match status" value="1"/>
</dbReference>
<evidence type="ECO:0000256" key="12">
    <source>
        <dbReference type="SAM" id="Phobius"/>
    </source>
</evidence>
<dbReference type="Pfam" id="PF00474">
    <property type="entry name" value="SSF"/>
    <property type="match status" value="1"/>
</dbReference>
<evidence type="ECO:0000313" key="13">
    <source>
        <dbReference type="EMBL" id="KAK1790497.1"/>
    </source>
</evidence>
<feature type="transmembrane region" description="Helical" evidence="12">
    <location>
        <begin position="444"/>
        <end position="466"/>
    </location>
</feature>
<accession>A0AAD8Z059</accession>
<evidence type="ECO:0000256" key="10">
    <source>
        <dbReference type="ARBA" id="ARBA00023201"/>
    </source>
</evidence>
<feature type="transmembrane region" description="Helical" evidence="12">
    <location>
        <begin position="164"/>
        <end position="186"/>
    </location>
</feature>
<evidence type="ECO:0000256" key="9">
    <source>
        <dbReference type="ARBA" id="ARBA00023136"/>
    </source>
</evidence>
<keyword evidence="6 12" id="KW-1133">Transmembrane helix</keyword>
<keyword evidence="14" id="KW-1185">Reference proteome</keyword>
<dbReference type="GO" id="GO:0005343">
    <property type="term" value="F:organic acid:sodium symporter activity"/>
    <property type="evidence" value="ECO:0007669"/>
    <property type="project" value="TreeGrafter"/>
</dbReference>
<evidence type="ECO:0000256" key="4">
    <source>
        <dbReference type="ARBA" id="ARBA00022475"/>
    </source>
</evidence>
<feature type="transmembrane region" description="Helical" evidence="12">
    <location>
        <begin position="284"/>
        <end position="309"/>
    </location>
</feature>
<keyword evidence="10" id="KW-0739">Sodium transport</keyword>
<dbReference type="InterPro" id="IPR051163">
    <property type="entry name" value="Sodium:Solute_Symporter_SSF"/>
</dbReference>
<evidence type="ECO:0000256" key="2">
    <source>
        <dbReference type="ARBA" id="ARBA00006434"/>
    </source>
</evidence>
<feature type="transmembrane region" description="Helical" evidence="12">
    <location>
        <begin position="415"/>
        <end position="437"/>
    </location>
</feature>
<gene>
    <name evidence="13" type="ORF">P4O66_014383</name>
</gene>
<evidence type="ECO:0000256" key="11">
    <source>
        <dbReference type="RuleBase" id="RU362091"/>
    </source>
</evidence>
<keyword evidence="9 12" id="KW-0472">Membrane</keyword>
<feature type="non-terminal residue" evidence="13">
    <location>
        <position position="1"/>
    </location>
</feature>
<evidence type="ECO:0000256" key="3">
    <source>
        <dbReference type="ARBA" id="ARBA00022448"/>
    </source>
</evidence>
<feature type="transmembrane region" description="Helical" evidence="12">
    <location>
        <begin position="20"/>
        <end position="39"/>
    </location>
</feature>
<dbReference type="EMBL" id="JAROKS010000021">
    <property type="protein sequence ID" value="KAK1790497.1"/>
    <property type="molecule type" value="Genomic_DNA"/>
</dbReference>
<dbReference type="Gene3D" id="1.20.1730.10">
    <property type="entry name" value="Sodium/glucose cotransporter"/>
    <property type="match status" value="1"/>
</dbReference>
<dbReference type="GO" id="GO:0070062">
    <property type="term" value="C:extracellular exosome"/>
    <property type="evidence" value="ECO:0007669"/>
    <property type="project" value="TreeGrafter"/>
</dbReference>
<dbReference type="GO" id="GO:0015730">
    <property type="term" value="P:propanoate transmembrane transport"/>
    <property type="evidence" value="ECO:0007669"/>
    <property type="project" value="TreeGrafter"/>
</dbReference>
<comment type="subcellular location">
    <subcellularLocation>
        <location evidence="1">Cell membrane</location>
        <topology evidence="1">Multi-pass membrane protein</topology>
    </subcellularLocation>
</comment>
<comment type="caution">
    <text evidence="13">The sequence shown here is derived from an EMBL/GenBank/DDBJ whole genome shotgun (WGS) entry which is preliminary data.</text>
</comment>
<dbReference type="GO" id="GO:0005886">
    <property type="term" value="C:plasma membrane"/>
    <property type="evidence" value="ECO:0007669"/>
    <property type="project" value="UniProtKB-SubCell"/>
</dbReference>
<feature type="transmembrane region" description="Helical" evidence="12">
    <location>
        <begin position="133"/>
        <end position="158"/>
    </location>
</feature>
<protein>
    <recommendedName>
        <fullName evidence="15">Solute carrier family 5 member 8</fullName>
    </recommendedName>
</protein>
<feature type="transmembrane region" description="Helical" evidence="12">
    <location>
        <begin position="244"/>
        <end position="263"/>
    </location>
</feature>
<evidence type="ECO:0000256" key="5">
    <source>
        <dbReference type="ARBA" id="ARBA00022692"/>
    </source>
</evidence>
<keyword evidence="3" id="KW-0813">Transport</keyword>
<organism evidence="13 14">
    <name type="scientific">Electrophorus voltai</name>
    <dbReference type="NCBI Taxonomy" id="2609070"/>
    <lineage>
        <taxon>Eukaryota</taxon>
        <taxon>Metazoa</taxon>
        <taxon>Chordata</taxon>
        <taxon>Craniata</taxon>
        <taxon>Vertebrata</taxon>
        <taxon>Euteleostomi</taxon>
        <taxon>Actinopterygii</taxon>
        <taxon>Neopterygii</taxon>
        <taxon>Teleostei</taxon>
        <taxon>Ostariophysi</taxon>
        <taxon>Gymnotiformes</taxon>
        <taxon>Gymnotoidei</taxon>
        <taxon>Gymnotidae</taxon>
        <taxon>Electrophorus</taxon>
    </lineage>
</organism>
<evidence type="ECO:0000256" key="6">
    <source>
        <dbReference type="ARBA" id="ARBA00022989"/>
    </source>
</evidence>
<feature type="transmembrane region" description="Helical" evidence="12">
    <location>
        <begin position="390"/>
        <end position="409"/>
    </location>
</feature>
<dbReference type="Proteomes" id="UP001239994">
    <property type="component" value="Unassembled WGS sequence"/>
</dbReference>
<reference evidence="13" key="1">
    <citation type="submission" date="2023-03" db="EMBL/GenBank/DDBJ databases">
        <title>Electrophorus voltai genome.</title>
        <authorList>
            <person name="Bian C."/>
        </authorList>
    </citation>
    <scope>NUCLEOTIDE SEQUENCE</scope>
    <source>
        <strain evidence="13">CB-2022</strain>
        <tissue evidence="13">Muscle</tissue>
    </source>
</reference>
<dbReference type="InterPro" id="IPR001734">
    <property type="entry name" value="Na/solute_symporter"/>
</dbReference>
<evidence type="ECO:0000256" key="1">
    <source>
        <dbReference type="ARBA" id="ARBA00004651"/>
    </source>
</evidence>
<feature type="transmembrane region" description="Helical" evidence="12">
    <location>
        <begin position="344"/>
        <end position="369"/>
    </location>
</feature>
<evidence type="ECO:0000256" key="7">
    <source>
        <dbReference type="ARBA" id="ARBA00023053"/>
    </source>
</evidence>
<dbReference type="AlphaFoldDB" id="A0AAD8Z059"/>
<dbReference type="PANTHER" id="PTHR42985:SF10">
    <property type="entry name" value="SODIUM-COUPLED MONOCARBOXYLATE TRANSPORTER 1"/>
    <property type="match status" value="1"/>
</dbReference>
<feature type="transmembrane region" description="Helical" evidence="12">
    <location>
        <begin position="528"/>
        <end position="549"/>
    </location>
</feature>
<feature type="transmembrane region" description="Helical" evidence="12">
    <location>
        <begin position="198"/>
        <end position="222"/>
    </location>
</feature>
<evidence type="ECO:0008006" key="15">
    <source>
        <dbReference type="Google" id="ProtNLM"/>
    </source>
</evidence>
<name>A0AAD8Z059_9TELE</name>
<evidence type="ECO:0000313" key="14">
    <source>
        <dbReference type="Proteomes" id="UP001239994"/>
    </source>
</evidence>
<dbReference type="NCBIfam" id="TIGR00813">
    <property type="entry name" value="sss"/>
    <property type="match status" value="1"/>
</dbReference>
<feature type="transmembrane region" description="Helical" evidence="12">
    <location>
        <begin position="51"/>
        <end position="76"/>
    </location>
</feature>
<keyword evidence="4" id="KW-1003">Cell membrane</keyword>
<keyword evidence="7" id="KW-0915">Sodium</keyword>
<keyword evidence="5 12" id="KW-0812">Transmembrane</keyword>